<dbReference type="PANTHER" id="PTHR31630:SF6">
    <property type="entry name" value="PHYTANOYL-COA DIOXYGENASE-RELATED"/>
    <property type="match status" value="1"/>
</dbReference>
<dbReference type="Gene3D" id="2.60.120.620">
    <property type="entry name" value="q2cbj1_9rhob like domain"/>
    <property type="match status" value="1"/>
</dbReference>
<dbReference type="SUPFAM" id="SSF51197">
    <property type="entry name" value="Clavaminate synthase-like"/>
    <property type="match status" value="1"/>
</dbReference>
<organism evidence="1">
    <name type="scientific">Haptolina ericina</name>
    <dbReference type="NCBI Taxonomy" id="156174"/>
    <lineage>
        <taxon>Eukaryota</taxon>
        <taxon>Haptista</taxon>
        <taxon>Haptophyta</taxon>
        <taxon>Prymnesiophyceae</taxon>
        <taxon>Prymnesiales</taxon>
        <taxon>Prymnesiaceae</taxon>
        <taxon>Haptolina</taxon>
    </lineage>
</organism>
<dbReference type="InterPro" id="IPR008775">
    <property type="entry name" value="Phytyl_CoA_dOase-like"/>
</dbReference>
<reference evidence="1" key="1">
    <citation type="submission" date="2021-01" db="EMBL/GenBank/DDBJ databases">
        <authorList>
            <person name="Corre E."/>
            <person name="Pelletier E."/>
            <person name="Niang G."/>
            <person name="Scheremetjew M."/>
            <person name="Finn R."/>
            <person name="Kale V."/>
            <person name="Holt S."/>
            <person name="Cochrane G."/>
            <person name="Meng A."/>
            <person name="Brown T."/>
            <person name="Cohen L."/>
        </authorList>
    </citation>
    <scope>NUCLEOTIDE SEQUENCE</scope>
    <source>
        <strain evidence="1">CCMP281</strain>
    </source>
</reference>
<accession>A0A7S3ASX5</accession>
<dbReference type="Pfam" id="PF05721">
    <property type="entry name" value="PhyH"/>
    <property type="match status" value="1"/>
</dbReference>
<name>A0A7S3ASX5_9EUKA</name>
<proteinExistence type="predicted"/>
<dbReference type="EMBL" id="HBHX01026780">
    <property type="protein sequence ID" value="CAE0114291.1"/>
    <property type="molecule type" value="Transcribed_RNA"/>
</dbReference>
<evidence type="ECO:0000313" key="1">
    <source>
        <dbReference type="EMBL" id="CAE0114291.1"/>
    </source>
</evidence>
<dbReference type="PANTHER" id="PTHR31630">
    <property type="entry name" value="PHYTANOYL-COA DIOXYGENASE-RELATED-RELATED"/>
    <property type="match status" value="1"/>
</dbReference>
<gene>
    <name evidence="1" type="ORF">HERI1096_LOCUS14965</name>
</gene>
<dbReference type="AlphaFoldDB" id="A0A7S3ASX5"/>
<evidence type="ECO:0008006" key="2">
    <source>
        <dbReference type="Google" id="ProtNLM"/>
    </source>
</evidence>
<sequence length="333" mass="36336">MNDVTSCSSPAKPLSYRFTIDEHIAWLSHLETEGFVVLSAAGDSAQVEAATNLLWRDIEKSGAEQHDMRTWDKIRTPPSGIAASLAQSAGSWSVRGWPRVKQAFALLWGEEDLIVSMDAVLIWRPWWGAMAHPCQSVSLDEARPRWRFPISEGLHLDQNPFSKPGRECVQGMVPLCRVTPEVGGLQVVPKSHTDGERLRTALPHLASYDDWCPLPRSFVKDQDAMLLLAEAGDLIIWDSRTVHGALVGKGGDGTMSGGNSSSTQLARLSVIVSMTPRARASKEVLAARAEGFFTGKRSFNHVPHEAGTSSGTVHATVSDYKPCELSEAQLSLL</sequence>
<protein>
    <recommendedName>
        <fullName evidence="2">Phytanoyl-CoA dioxygenase</fullName>
    </recommendedName>
</protein>